<dbReference type="AlphaFoldDB" id="A0A0F8S862"/>
<reference evidence="2 3" key="1">
    <citation type="journal article" date="2015" name="ISME J.">
        <title>Genomic and phenotypic differentiation among Methanosarcina mazei populations from Columbia River sediment.</title>
        <authorList>
            <person name="Youngblut N.D."/>
            <person name="Wirth J.S."/>
            <person name="Henriksen J.R."/>
            <person name="Smith M."/>
            <person name="Simon H."/>
            <person name="Metcalf W.W."/>
            <person name="Whitaker R.J."/>
        </authorList>
    </citation>
    <scope>NUCLEOTIDE SEQUENCE [LARGE SCALE GENOMIC DNA]</scope>
    <source>
        <strain evidence="2 3">1.H.M.0.1</strain>
    </source>
</reference>
<comment type="caution">
    <text evidence="2">The sequence shown here is derived from an EMBL/GenBank/DDBJ whole genome shotgun (WGS) entry which is preliminary data.</text>
</comment>
<dbReference type="Proteomes" id="UP000033933">
    <property type="component" value="Unassembled WGS sequence"/>
</dbReference>
<protein>
    <submittedName>
        <fullName evidence="2">Uncharacterized protein</fullName>
    </submittedName>
</protein>
<dbReference type="EMBL" id="JJQQ01000029">
    <property type="protein sequence ID" value="KKH69469.1"/>
    <property type="molecule type" value="Genomic_DNA"/>
</dbReference>
<gene>
    <name evidence="2" type="ORF">DU87_11505</name>
</gene>
<accession>A0A0F8S862</accession>
<evidence type="ECO:0000313" key="3">
    <source>
        <dbReference type="Proteomes" id="UP000033933"/>
    </source>
</evidence>
<dbReference type="PATRIC" id="fig|2209.87.peg.2565"/>
<name>A0A0F8S862_METMZ</name>
<sequence>MNKEAFLHQLESSAVNKDKKLFAKSIYELPADVIVGFTKEEFSRIIYISHQFSSQKMDKLSNFLEIKGLFFLKNALKGINELNNCLLSKFYYSLYVSISENNIEDVKRVLVKNAVACGKLAEMGIDSRENIETAISLCGDARKIFSETSVDYALALMNESNARKILAEMDIDNRENLETAISLCGDAKKIFSKTSVDYAYALGKEANARQRLAEIGINSRENFETAVSLYGNSRQILFKANVPYALTLMNEGNARQRLAEMGINSRENFETAVSLCDNAKKILSKKSADYAFVLINEGNARQRLAEMGINSRENLETAVTLYGDARDILSKKSADYALALVNESNARQTLAKTGIDSRKNLETAVTLCSNARQILSKTSVDYARALVNEGNTRQTLAEMGIDSEENLKTAVSLYSNARQILSKKSADYAGMLINEGNARRTLAEMGINIKENLETAIILYNDAKDILSKKSEFYARALINEGNARQTLAEMGIDSRKNLETAIRLCVNARQNLSKTSADYALALMNEGNARQKLAEMGINSRVNIGTVVSLYRNARQILSKTSADHARALGNEGTARQKIAEMGIDSEENLETAVRLYRDAQEILPKTSADYARMLMNEGSGRQILAEMNINSNDNFENSKKLYLKSISILEELRDGWSYSLALLNLNSLLKNHFYKTGDKKHLEEWEKNLGDIEEKINNRDIRYREIVVARIHEIRASLLEFEGKSGINKASREYDKAYEFSRYPFHKFMDEFCQARNGIKSFCELVSDWKEIEKEYIFLDYYDYAIFECHLENALKSTVNEEDELKLAVEKLKEIRDRTQIKIIKDRVSAYIHLLQALVDCFNNDSYKEAAENVKEGCKIFSKHGDKQGQQMCEIFHNAVVKKRDPDAWQEIIRNREFSSNFYNLLCEYSDRKRADMESYKLSQIYQTVNRTEKIVDQLQETLNQEFAEIKDQIIIGFKGSDSEFREIKKMIISIQQDFEYLTQVSSKFSNEEEEAIKIFMVKMLEMIKNGDPEKLSLFLEDIIKNEHSLEEIIEKSKASEREKANAKSKLADLKKMPGILKEKMKSFSVDVTKEVIVNLTAGEIITLLTPVLSTATFGVPIPSKVVEMLLEVMKDS</sequence>
<evidence type="ECO:0000256" key="1">
    <source>
        <dbReference type="SAM" id="Coils"/>
    </source>
</evidence>
<organism evidence="2 3">
    <name type="scientific">Methanosarcina mazei</name>
    <name type="common">Methanosarcina frisia</name>
    <dbReference type="NCBI Taxonomy" id="2209"/>
    <lineage>
        <taxon>Archaea</taxon>
        <taxon>Methanobacteriati</taxon>
        <taxon>Methanobacteriota</taxon>
        <taxon>Stenosarchaea group</taxon>
        <taxon>Methanomicrobia</taxon>
        <taxon>Methanosarcinales</taxon>
        <taxon>Methanosarcinaceae</taxon>
        <taxon>Methanosarcina</taxon>
    </lineage>
</organism>
<feature type="coiled-coil region" evidence="1">
    <location>
        <begin position="1032"/>
        <end position="1059"/>
    </location>
</feature>
<keyword evidence="1" id="KW-0175">Coiled coil</keyword>
<dbReference type="RefSeq" id="WP_048045290.1">
    <property type="nucleotide sequence ID" value="NZ_JJQQ01000029.1"/>
</dbReference>
<proteinExistence type="predicted"/>
<evidence type="ECO:0000313" key="2">
    <source>
        <dbReference type="EMBL" id="KKH69469.1"/>
    </source>
</evidence>